<reference evidence="1 2" key="1">
    <citation type="submission" date="2023-12" db="EMBL/GenBank/DDBJ databases">
        <title>Sinomonas terricola sp. nov, isolated from litchi orchard soil in Guangdong, PR China.</title>
        <authorList>
            <person name="Jiaxin W."/>
            <person name="Yang Z."/>
            <person name="Honghui Z."/>
        </authorList>
    </citation>
    <scope>NUCLEOTIDE SEQUENCE [LARGE SCALE GENOMIC DNA]</scope>
    <source>
        <strain evidence="1 2">JGH33</strain>
    </source>
</reference>
<dbReference type="Proteomes" id="UP001304769">
    <property type="component" value="Unassembled WGS sequence"/>
</dbReference>
<evidence type="ECO:0000313" key="1">
    <source>
        <dbReference type="EMBL" id="MEA5454800.1"/>
    </source>
</evidence>
<dbReference type="PROSITE" id="PS51257">
    <property type="entry name" value="PROKAR_LIPOPROTEIN"/>
    <property type="match status" value="1"/>
</dbReference>
<keyword evidence="2" id="KW-1185">Reference proteome</keyword>
<comment type="caution">
    <text evidence="1">The sequence shown here is derived from an EMBL/GenBank/DDBJ whole genome shotgun (WGS) entry which is preliminary data.</text>
</comment>
<evidence type="ECO:0000313" key="2">
    <source>
        <dbReference type="Proteomes" id="UP001304769"/>
    </source>
</evidence>
<name>A0ABU5T548_9MICC</name>
<sequence length="165" mass="16843">MGVARIRVGLLATVLALAALPLTACLPFSTACPAVGYVSAISISIAPERIVTLDPDSLEYRACQDGACREAPLQLGPRLVSAPLPPSASPRPPASGPALAFATPPQFTASPAGLTVSGTTVQGESVGPLHVTITPKVDYPDGPTCGQRITAAVRWDLSGLHQLPS</sequence>
<gene>
    <name evidence="1" type="ORF">SPF06_08710</name>
</gene>
<evidence type="ECO:0008006" key="3">
    <source>
        <dbReference type="Google" id="ProtNLM"/>
    </source>
</evidence>
<dbReference type="EMBL" id="JAYGGQ010000005">
    <property type="protein sequence ID" value="MEA5454800.1"/>
    <property type="molecule type" value="Genomic_DNA"/>
</dbReference>
<protein>
    <recommendedName>
        <fullName evidence="3">Lipoprotein</fullName>
    </recommendedName>
</protein>
<proteinExistence type="predicted"/>
<organism evidence="1 2">
    <name type="scientific">Sinomonas terricola</name>
    <dbReference type="NCBI Taxonomy" id="3110330"/>
    <lineage>
        <taxon>Bacteria</taxon>
        <taxon>Bacillati</taxon>
        <taxon>Actinomycetota</taxon>
        <taxon>Actinomycetes</taxon>
        <taxon>Micrococcales</taxon>
        <taxon>Micrococcaceae</taxon>
        <taxon>Sinomonas</taxon>
    </lineage>
</organism>
<dbReference type="RefSeq" id="WP_323278648.1">
    <property type="nucleotide sequence ID" value="NZ_JAYGGQ010000005.1"/>
</dbReference>
<accession>A0ABU5T548</accession>